<organism evidence="1 2">
    <name type="scientific">Golovinomyces cichoracearum</name>
    <dbReference type="NCBI Taxonomy" id="62708"/>
    <lineage>
        <taxon>Eukaryota</taxon>
        <taxon>Fungi</taxon>
        <taxon>Dikarya</taxon>
        <taxon>Ascomycota</taxon>
        <taxon>Pezizomycotina</taxon>
        <taxon>Leotiomycetes</taxon>
        <taxon>Erysiphales</taxon>
        <taxon>Erysiphaceae</taxon>
        <taxon>Golovinomyces</taxon>
    </lineage>
</organism>
<sequence>MAKLSQDPSSSGQRRMSAMPLIHKREEFPEDCIVQKIQRPIDVTAEINVENIDAYANWWMEWNDHRYRDEELCETFCEDFGE</sequence>
<dbReference type="Proteomes" id="UP000283383">
    <property type="component" value="Unassembled WGS sequence"/>
</dbReference>
<name>A0A420I624_9PEZI</name>
<protein>
    <submittedName>
        <fullName evidence="1">Uncharacterized protein</fullName>
    </submittedName>
</protein>
<proteinExistence type="predicted"/>
<comment type="caution">
    <text evidence="1">The sequence shown here is derived from an EMBL/GenBank/DDBJ whole genome shotgun (WGS) entry which is preliminary data.</text>
</comment>
<accession>A0A420I624</accession>
<keyword evidence="2" id="KW-1185">Reference proteome</keyword>
<evidence type="ECO:0000313" key="2">
    <source>
        <dbReference type="Proteomes" id="UP000283383"/>
    </source>
</evidence>
<dbReference type="EMBL" id="MCBQ01012628">
    <property type="protein sequence ID" value="RKF65102.1"/>
    <property type="molecule type" value="Genomic_DNA"/>
</dbReference>
<reference evidence="1 2" key="1">
    <citation type="journal article" date="2018" name="BMC Genomics">
        <title>Comparative genome analyses reveal sequence features reflecting distinct modes of host-adaptation between dicot and monocot powdery mildew.</title>
        <authorList>
            <person name="Wu Y."/>
            <person name="Ma X."/>
            <person name="Pan Z."/>
            <person name="Kale S.D."/>
            <person name="Song Y."/>
            <person name="King H."/>
            <person name="Zhang Q."/>
            <person name="Presley C."/>
            <person name="Deng X."/>
            <person name="Wei C.I."/>
            <person name="Xiao S."/>
        </authorList>
    </citation>
    <scope>NUCLEOTIDE SEQUENCE [LARGE SCALE GENOMIC DNA]</scope>
    <source>
        <strain evidence="1">UMSG3</strain>
    </source>
</reference>
<evidence type="ECO:0000313" key="1">
    <source>
        <dbReference type="EMBL" id="RKF65102.1"/>
    </source>
</evidence>
<feature type="non-terminal residue" evidence="1">
    <location>
        <position position="82"/>
    </location>
</feature>
<dbReference type="AlphaFoldDB" id="A0A420I624"/>
<gene>
    <name evidence="1" type="ORF">GcM3_126019</name>
</gene>